<protein>
    <submittedName>
        <fullName evidence="2">Uncharacterized protein</fullName>
    </submittedName>
</protein>
<sequence>MKQLELALVPTPGAKPEFLAAVIPLPKDAAEKAVIPALWQSMTEHNKAVVLEGYTRESWAENDVTSVVKWQNMHVRSVDGKNKVPGFVQYLQERQKTSYGRFLCATGTTTVTTFVLVVSYKQTNAATLSCRIAPLFTIPNCPLKPKSGDQKVLQQQHQKPPAAISVPKAGDAAAAPKRKGFGLLGNLVGAQKRTNQHVVSSVVAKPGRAPSSAASATASNPSEGVGIVAHTSHDIEAQQELKTSGEVLADFRNKMEQAMLDFDIAPEVSMKVPIKLSDYTKQVHESDQGKVTMEVLKYIVYEQAEEVNDEWIAHKEPSEFMDEITIAIYKDAEDAPPEVLEELNRAELPEEMKAQQKMVAEQRRQQEMKALREQEQKQLEALKSMATGGGEDGDEDVDLAALNTQKRDRRTIEEIQRDNAKRQRLD</sequence>
<proteinExistence type="predicted"/>
<dbReference type="Proteomes" id="UP000693970">
    <property type="component" value="Unassembled WGS sequence"/>
</dbReference>
<feature type="region of interest" description="Disordered" evidence="1">
    <location>
        <begin position="380"/>
        <end position="426"/>
    </location>
</feature>
<gene>
    <name evidence="2" type="ORF">IV203_008691</name>
</gene>
<comment type="caution">
    <text evidence="2">The sequence shown here is derived from an EMBL/GenBank/DDBJ whole genome shotgun (WGS) entry which is preliminary data.</text>
</comment>
<evidence type="ECO:0000313" key="2">
    <source>
        <dbReference type="EMBL" id="KAG7352643.1"/>
    </source>
</evidence>
<dbReference type="EMBL" id="JAGRRH010000017">
    <property type="protein sequence ID" value="KAG7352643.1"/>
    <property type="molecule type" value="Genomic_DNA"/>
</dbReference>
<accession>A0A9K3KZ65</accession>
<name>A0A9K3KZ65_9STRA</name>
<reference evidence="2" key="2">
    <citation type="submission" date="2021-04" db="EMBL/GenBank/DDBJ databases">
        <authorList>
            <person name="Podell S."/>
        </authorList>
    </citation>
    <scope>NUCLEOTIDE SEQUENCE</scope>
    <source>
        <strain evidence="2">Hildebrandi</strain>
    </source>
</reference>
<dbReference type="OrthoDB" id="42397at2759"/>
<organism evidence="2 3">
    <name type="scientific">Nitzschia inconspicua</name>
    <dbReference type="NCBI Taxonomy" id="303405"/>
    <lineage>
        <taxon>Eukaryota</taxon>
        <taxon>Sar</taxon>
        <taxon>Stramenopiles</taxon>
        <taxon>Ochrophyta</taxon>
        <taxon>Bacillariophyta</taxon>
        <taxon>Bacillariophyceae</taxon>
        <taxon>Bacillariophycidae</taxon>
        <taxon>Bacillariales</taxon>
        <taxon>Bacillariaceae</taxon>
        <taxon>Nitzschia</taxon>
    </lineage>
</organism>
<dbReference type="AlphaFoldDB" id="A0A9K3KZ65"/>
<reference evidence="2" key="1">
    <citation type="journal article" date="2021" name="Sci. Rep.">
        <title>Diploid genomic architecture of Nitzschia inconspicua, an elite biomass production diatom.</title>
        <authorList>
            <person name="Oliver A."/>
            <person name="Podell S."/>
            <person name="Pinowska A."/>
            <person name="Traller J.C."/>
            <person name="Smith S.R."/>
            <person name="McClure R."/>
            <person name="Beliaev A."/>
            <person name="Bohutskyi P."/>
            <person name="Hill E.A."/>
            <person name="Rabines A."/>
            <person name="Zheng H."/>
            <person name="Allen L.Z."/>
            <person name="Kuo A."/>
            <person name="Grigoriev I.V."/>
            <person name="Allen A.E."/>
            <person name="Hazlebeck D."/>
            <person name="Allen E.E."/>
        </authorList>
    </citation>
    <scope>NUCLEOTIDE SEQUENCE</scope>
    <source>
        <strain evidence="2">Hildebrandi</strain>
    </source>
</reference>
<keyword evidence="3" id="KW-1185">Reference proteome</keyword>
<evidence type="ECO:0000313" key="3">
    <source>
        <dbReference type="Proteomes" id="UP000693970"/>
    </source>
</evidence>
<feature type="compositionally biased region" description="Basic and acidic residues" evidence="1">
    <location>
        <begin position="410"/>
        <end position="426"/>
    </location>
</feature>
<evidence type="ECO:0000256" key="1">
    <source>
        <dbReference type="SAM" id="MobiDB-lite"/>
    </source>
</evidence>